<dbReference type="RefSeq" id="WP_236861483.1">
    <property type="nucleotide sequence ID" value="NZ_LNQR01000027.1"/>
</dbReference>
<dbReference type="EMBL" id="LNQR01000027">
    <property type="protein sequence ID" value="KWT91890.1"/>
    <property type="molecule type" value="Genomic_DNA"/>
</dbReference>
<dbReference type="Proteomes" id="UP000060487">
    <property type="component" value="Unassembled WGS sequence"/>
</dbReference>
<organism evidence="1 2">
    <name type="scientific">Candidatus Magnetominusculus xianensis</name>
    <dbReference type="NCBI Taxonomy" id="1748249"/>
    <lineage>
        <taxon>Bacteria</taxon>
        <taxon>Pseudomonadati</taxon>
        <taxon>Nitrospirota</taxon>
        <taxon>Nitrospiria</taxon>
        <taxon>Nitrospirales</taxon>
        <taxon>Nitrospiraceae</taxon>
        <taxon>Candidatus Magnetominusculus</taxon>
    </lineage>
</organism>
<gene>
    <name evidence="1" type="ORF">ASN18_0693</name>
</gene>
<evidence type="ECO:0000313" key="1">
    <source>
        <dbReference type="EMBL" id="KWT91890.1"/>
    </source>
</evidence>
<name>A0ABR5SI23_9BACT</name>
<reference evidence="1 2" key="1">
    <citation type="submission" date="2015-11" db="EMBL/GenBank/DDBJ databases">
        <authorList>
            <person name="Lin W."/>
        </authorList>
    </citation>
    <scope>NUCLEOTIDE SEQUENCE [LARGE SCALE GENOMIC DNA]</scope>
    <source>
        <strain evidence="1 2">HCH-1</strain>
    </source>
</reference>
<protein>
    <submittedName>
        <fullName evidence="1">Transposase</fullName>
    </submittedName>
</protein>
<dbReference type="InterPro" id="IPR051698">
    <property type="entry name" value="Transposase_11-like"/>
</dbReference>
<accession>A0ABR5SI23</accession>
<dbReference type="PANTHER" id="PTHR30298:SF0">
    <property type="entry name" value="PROTEIN YBFL-RELATED"/>
    <property type="match status" value="1"/>
</dbReference>
<proteinExistence type="predicted"/>
<dbReference type="PANTHER" id="PTHR30298">
    <property type="entry name" value="H REPEAT-ASSOCIATED PREDICTED TRANSPOSASE"/>
    <property type="match status" value="1"/>
</dbReference>
<sequence length="169" mass="18563">MDRLDTSGTVEAFKVHSEQQSIFNLTVGTCPQPCIQNIKAESHTTIIGLGGSIRKSDDTEGLAIDGKTVKGAHLLSAFFHHEGITIALSTGGGEIPGVKQLLKDVDISGMTVTADALHTQRKTAEFLVKEKEAHYFFTVKDNQSTLKQKHFRGRLFPPQHKTDEDLILH</sequence>
<keyword evidence="2" id="KW-1185">Reference proteome</keyword>
<comment type="caution">
    <text evidence="1">The sequence shown here is derived from an EMBL/GenBank/DDBJ whole genome shotgun (WGS) entry which is preliminary data.</text>
</comment>
<evidence type="ECO:0000313" key="2">
    <source>
        <dbReference type="Proteomes" id="UP000060487"/>
    </source>
</evidence>